<keyword evidence="5 8" id="KW-0812">Transmembrane</keyword>
<keyword evidence="3" id="KW-0813">Transport</keyword>
<evidence type="ECO:0000313" key="10">
    <source>
        <dbReference type="Proteomes" id="UP000040453"/>
    </source>
</evidence>
<organism evidence="9 10">
    <name type="scientific">Oceanobacillus oncorhynchi</name>
    <dbReference type="NCBI Taxonomy" id="545501"/>
    <lineage>
        <taxon>Bacteria</taxon>
        <taxon>Bacillati</taxon>
        <taxon>Bacillota</taxon>
        <taxon>Bacilli</taxon>
        <taxon>Bacillales</taxon>
        <taxon>Bacillaceae</taxon>
        <taxon>Oceanobacillus</taxon>
    </lineage>
</organism>
<dbReference type="SUPFAM" id="SSF81345">
    <property type="entry name" value="ABC transporter involved in vitamin B12 uptake, BtuC"/>
    <property type="match status" value="1"/>
</dbReference>
<protein>
    <submittedName>
        <fullName evidence="9">Iron-uptake system permease protein FeuC</fullName>
    </submittedName>
</protein>
<keyword evidence="7 8" id="KW-0472">Membrane</keyword>
<dbReference type="Pfam" id="PF01032">
    <property type="entry name" value="FecCD"/>
    <property type="match status" value="1"/>
</dbReference>
<dbReference type="EMBL" id="CDGG01000001">
    <property type="protein sequence ID" value="CEI82307.1"/>
    <property type="molecule type" value="Genomic_DNA"/>
</dbReference>
<dbReference type="Gene3D" id="1.10.3470.10">
    <property type="entry name" value="ABC transporter involved in vitamin B12 uptake, BtuC"/>
    <property type="match status" value="1"/>
</dbReference>
<keyword evidence="4" id="KW-1003">Cell membrane</keyword>
<sequence length="340" mass="36375">MNTVEKQKRFRFWMIISILIIGTIVFSFISLNLGAISISPGEVIQTLMGQGSDRQELVLFQFRLPGIILALLIGAGLAVSGTIMQGITQNGLADPGILGINSGAGFAIVLFLYFFQGVIPATSALSTYMLPFVALIGAFTAAVLIYAIAWKKGVSPIRLVLVGIGVNAAFGALMTILQLRMDPQNYRQVTIWLSGEIWSENWSFVLALLPWMLILIPVAIKKARNLNVFHLGDDVASGLGTHVERERGVLLLIAVALAGASVAAGGAIAFLGLVVPHIVRKLVGPLHHYVIPISALLGAFILMTADMIGSNILAPTTIPVGIVVSIVSTPYFVYLLMKTK</sequence>
<evidence type="ECO:0000256" key="2">
    <source>
        <dbReference type="ARBA" id="ARBA00007935"/>
    </source>
</evidence>
<feature type="transmembrane region" description="Helical" evidence="8">
    <location>
        <begin position="58"/>
        <end position="84"/>
    </location>
</feature>
<evidence type="ECO:0000256" key="4">
    <source>
        <dbReference type="ARBA" id="ARBA00022475"/>
    </source>
</evidence>
<feature type="transmembrane region" description="Helical" evidence="8">
    <location>
        <begin position="201"/>
        <end position="220"/>
    </location>
</feature>
<evidence type="ECO:0000256" key="3">
    <source>
        <dbReference type="ARBA" id="ARBA00022448"/>
    </source>
</evidence>
<evidence type="ECO:0000256" key="6">
    <source>
        <dbReference type="ARBA" id="ARBA00022989"/>
    </source>
</evidence>
<dbReference type="OrthoDB" id="9811721at2"/>
<evidence type="ECO:0000313" key="9">
    <source>
        <dbReference type="EMBL" id="CEI82307.1"/>
    </source>
</evidence>
<dbReference type="InterPro" id="IPR000522">
    <property type="entry name" value="ABC_transptr_permease_BtuC"/>
</dbReference>
<dbReference type="CDD" id="cd06550">
    <property type="entry name" value="TM_ABC_iron-siderophores_like"/>
    <property type="match status" value="1"/>
</dbReference>
<feature type="transmembrane region" description="Helical" evidence="8">
    <location>
        <begin position="317"/>
        <end position="337"/>
    </location>
</feature>
<keyword evidence="10" id="KW-1185">Reference proteome</keyword>
<comment type="subcellular location">
    <subcellularLocation>
        <location evidence="1">Cell membrane</location>
        <topology evidence="1">Multi-pass membrane protein</topology>
    </subcellularLocation>
</comment>
<dbReference type="AlphaFoldDB" id="A0A0A1MRW5"/>
<dbReference type="PANTHER" id="PTHR30472">
    <property type="entry name" value="FERRIC ENTEROBACTIN TRANSPORT SYSTEM PERMEASE PROTEIN"/>
    <property type="match status" value="1"/>
</dbReference>
<dbReference type="GO" id="GO:0005886">
    <property type="term" value="C:plasma membrane"/>
    <property type="evidence" value="ECO:0007669"/>
    <property type="project" value="UniProtKB-SubCell"/>
</dbReference>
<feature type="transmembrane region" description="Helical" evidence="8">
    <location>
        <begin position="12"/>
        <end position="38"/>
    </location>
</feature>
<dbReference type="FunFam" id="1.10.3470.10:FF:000001">
    <property type="entry name" value="Vitamin B12 ABC transporter permease BtuC"/>
    <property type="match status" value="1"/>
</dbReference>
<evidence type="ECO:0000256" key="5">
    <source>
        <dbReference type="ARBA" id="ARBA00022692"/>
    </source>
</evidence>
<feature type="transmembrane region" description="Helical" evidence="8">
    <location>
        <begin position="249"/>
        <end position="274"/>
    </location>
</feature>
<evidence type="ECO:0000256" key="8">
    <source>
        <dbReference type="SAM" id="Phobius"/>
    </source>
</evidence>
<dbReference type="PANTHER" id="PTHR30472:SF64">
    <property type="entry name" value="IRON(3+)-HYDROXAMATE IMPORT SYSTEM PERMEASE PROTEIN FHUG"/>
    <property type="match status" value="1"/>
</dbReference>
<feature type="transmembrane region" description="Helical" evidence="8">
    <location>
        <begin position="96"/>
        <end position="116"/>
    </location>
</feature>
<dbReference type="InterPro" id="IPR037294">
    <property type="entry name" value="ABC_BtuC-like"/>
</dbReference>
<feature type="transmembrane region" description="Helical" evidence="8">
    <location>
        <begin position="159"/>
        <end position="181"/>
    </location>
</feature>
<gene>
    <name evidence="9" type="primary">feuC_1</name>
    <name evidence="9" type="ORF">BN997_02168</name>
</gene>
<proteinExistence type="inferred from homology"/>
<comment type="similarity">
    <text evidence="2">Belongs to the binding-protein-dependent transport system permease family. FecCD subfamily.</text>
</comment>
<feature type="transmembrane region" description="Helical" evidence="8">
    <location>
        <begin position="128"/>
        <end position="147"/>
    </location>
</feature>
<dbReference type="STRING" id="545501.BN997_02168"/>
<keyword evidence="6 8" id="KW-1133">Transmembrane helix</keyword>
<evidence type="ECO:0000256" key="7">
    <source>
        <dbReference type="ARBA" id="ARBA00023136"/>
    </source>
</evidence>
<accession>A0A0A1MRW5</accession>
<dbReference type="RefSeq" id="WP_042532041.1">
    <property type="nucleotide sequence ID" value="NZ_CAXOIH010000014.1"/>
</dbReference>
<feature type="transmembrane region" description="Helical" evidence="8">
    <location>
        <begin position="286"/>
        <end position="305"/>
    </location>
</feature>
<reference evidence="9 10" key="1">
    <citation type="submission" date="2014-11" db="EMBL/GenBank/DDBJ databases">
        <authorList>
            <person name="Urmite Genomes Urmite Genomes"/>
        </authorList>
    </citation>
    <scope>NUCLEOTIDE SEQUENCE [LARGE SCALE GENOMIC DNA]</scope>
    <source>
        <strain evidence="9 10">Oc5</strain>
    </source>
</reference>
<dbReference type="GO" id="GO:0033214">
    <property type="term" value="P:siderophore-iron import into cell"/>
    <property type="evidence" value="ECO:0007669"/>
    <property type="project" value="TreeGrafter"/>
</dbReference>
<dbReference type="Proteomes" id="UP000040453">
    <property type="component" value="Unassembled WGS sequence"/>
</dbReference>
<evidence type="ECO:0000256" key="1">
    <source>
        <dbReference type="ARBA" id="ARBA00004651"/>
    </source>
</evidence>
<dbReference type="GO" id="GO:0022857">
    <property type="term" value="F:transmembrane transporter activity"/>
    <property type="evidence" value="ECO:0007669"/>
    <property type="project" value="InterPro"/>
</dbReference>
<name>A0A0A1MRW5_9BACI</name>